<keyword evidence="2" id="KW-1185">Reference proteome</keyword>
<dbReference type="AlphaFoldDB" id="A0A1Q8CKN4"/>
<dbReference type="Proteomes" id="UP000185596">
    <property type="component" value="Unassembled WGS sequence"/>
</dbReference>
<evidence type="ECO:0000313" key="1">
    <source>
        <dbReference type="EMBL" id="OLF14908.1"/>
    </source>
</evidence>
<dbReference type="OrthoDB" id="9148135at2"/>
<organism evidence="1 2">
    <name type="scientific">Actinophytocola xanthii</name>
    <dbReference type="NCBI Taxonomy" id="1912961"/>
    <lineage>
        <taxon>Bacteria</taxon>
        <taxon>Bacillati</taxon>
        <taxon>Actinomycetota</taxon>
        <taxon>Actinomycetes</taxon>
        <taxon>Pseudonocardiales</taxon>
        <taxon>Pseudonocardiaceae</taxon>
    </lineage>
</organism>
<proteinExistence type="predicted"/>
<reference evidence="1 2" key="1">
    <citation type="submission" date="2016-12" db="EMBL/GenBank/DDBJ databases">
        <title>The draft genome sequence of Actinophytocola sp. 11-183.</title>
        <authorList>
            <person name="Wang W."/>
            <person name="Yuan L."/>
        </authorList>
    </citation>
    <scope>NUCLEOTIDE SEQUENCE [LARGE SCALE GENOMIC DNA]</scope>
    <source>
        <strain evidence="1 2">11-183</strain>
    </source>
</reference>
<dbReference type="PANTHER" id="PTHR38479">
    <property type="entry name" value="LMO0824 PROTEIN"/>
    <property type="match status" value="1"/>
</dbReference>
<dbReference type="RefSeq" id="WP_075128102.1">
    <property type="nucleotide sequence ID" value="NZ_MSIE01000047.1"/>
</dbReference>
<comment type="caution">
    <text evidence="1">The sequence shown here is derived from an EMBL/GenBank/DDBJ whole genome shotgun (WGS) entry which is preliminary data.</text>
</comment>
<dbReference type="InterPro" id="IPR009351">
    <property type="entry name" value="AlkZ-like"/>
</dbReference>
<dbReference type="STRING" id="1912961.BU204_24525"/>
<accession>A0A1Q8CKN4</accession>
<dbReference type="EMBL" id="MSIE01000047">
    <property type="protein sequence ID" value="OLF14908.1"/>
    <property type="molecule type" value="Genomic_DNA"/>
</dbReference>
<evidence type="ECO:0008006" key="3">
    <source>
        <dbReference type="Google" id="ProtNLM"/>
    </source>
</evidence>
<dbReference type="PANTHER" id="PTHR38479:SF2">
    <property type="entry name" value="WINGED HELIX DNA-BINDING DOMAIN-CONTAINING PROTEIN"/>
    <property type="match status" value="1"/>
</dbReference>
<sequence length="370" mass="40135">MTGSTVLDVRALNRATLARQLLTERVTRPALEVVEHLVGMQAQAPFPPYYGLWTRIANFDPTELADALLDRRAVRIVLMRGTVHLVTAADVGLLRPLVQPVLDRDLRRNSQHAAGLVGLDLDALAGCAREALAAGPLTAAELGAALARSWPDRPPGALAHAARGALPLVQVPPRAVWGRSGRTAYQPADTWLGRELDAAPDPAAMVARYLAAFGPATVADLRTWSGLTGLREVVEAMDLLALRDERGRTLYDLPAAPRPDPDLPVPVRFLPEFDNVLLSHADRTRIISEDLRRRLFASRNGVVPGTFLVDGFVRGEWRISRERSAATLTITSWAPVGEDDRAALVVEGTRLLEFAAPEAGSRDVVWVGPD</sequence>
<evidence type="ECO:0000313" key="2">
    <source>
        <dbReference type="Proteomes" id="UP000185596"/>
    </source>
</evidence>
<name>A0A1Q8CKN4_9PSEU</name>
<protein>
    <recommendedName>
        <fullName evidence="3">Winged helix DNA-binding domain-containing protein</fullName>
    </recommendedName>
</protein>
<gene>
    <name evidence="1" type="ORF">BU204_24525</name>
</gene>
<dbReference type="Pfam" id="PF06224">
    <property type="entry name" value="AlkZ-like"/>
    <property type="match status" value="1"/>
</dbReference>